<gene>
    <name evidence="3" type="ORF">GCM10011396_02480</name>
</gene>
<organism evidence="3 4">
    <name type="scientific">Undibacterium terreum</name>
    <dbReference type="NCBI Taxonomy" id="1224302"/>
    <lineage>
        <taxon>Bacteria</taxon>
        <taxon>Pseudomonadati</taxon>
        <taxon>Pseudomonadota</taxon>
        <taxon>Betaproteobacteria</taxon>
        <taxon>Burkholderiales</taxon>
        <taxon>Oxalobacteraceae</taxon>
        <taxon>Undibacterium</taxon>
    </lineage>
</organism>
<evidence type="ECO:0000313" key="3">
    <source>
        <dbReference type="EMBL" id="GGC59096.1"/>
    </source>
</evidence>
<reference evidence="3" key="2">
    <citation type="submission" date="2020-09" db="EMBL/GenBank/DDBJ databases">
        <authorList>
            <person name="Sun Q."/>
            <person name="Zhou Y."/>
        </authorList>
    </citation>
    <scope>NUCLEOTIDE SEQUENCE</scope>
    <source>
        <strain evidence="3">CGMCC 1.10998</strain>
    </source>
</reference>
<feature type="transmembrane region" description="Helical" evidence="1">
    <location>
        <begin position="89"/>
        <end position="109"/>
    </location>
</feature>
<feature type="transmembrane region" description="Helical" evidence="1">
    <location>
        <begin position="216"/>
        <end position="234"/>
    </location>
</feature>
<evidence type="ECO:0000313" key="4">
    <source>
        <dbReference type="Proteomes" id="UP000637423"/>
    </source>
</evidence>
<evidence type="ECO:0000259" key="2">
    <source>
        <dbReference type="Pfam" id="PF02517"/>
    </source>
</evidence>
<feature type="transmembrane region" description="Helical" evidence="1">
    <location>
        <begin position="121"/>
        <end position="143"/>
    </location>
</feature>
<feature type="transmembrane region" description="Helical" evidence="1">
    <location>
        <begin position="155"/>
        <end position="178"/>
    </location>
</feature>
<comment type="caution">
    <text evidence="3">The sequence shown here is derived from an EMBL/GenBank/DDBJ whole genome shotgun (WGS) entry which is preliminary data.</text>
</comment>
<keyword evidence="1" id="KW-0812">Transmembrane</keyword>
<feature type="transmembrane region" description="Helical" evidence="1">
    <location>
        <begin position="50"/>
        <end position="69"/>
    </location>
</feature>
<feature type="transmembrane region" description="Helical" evidence="1">
    <location>
        <begin position="190"/>
        <end position="210"/>
    </location>
</feature>
<dbReference type="PANTHER" id="PTHR36435:SF1">
    <property type="entry name" value="CAAX AMINO TERMINAL PROTEASE FAMILY PROTEIN"/>
    <property type="match status" value="1"/>
</dbReference>
<dbReference type="InterPro" id="IPR052710">
    <property type="entry name" value="CAAX_protease"/>
</dbReference>
<sequence length="263" mass="28691">MHPWLLVFSLSVISGLFASILNIAAVAALVIFTVSAYLVVRPQAPRTQRVLFGAITTMIALALAMHKLPGFNNPVLLPDSRFSANAELFRQYANFDKGAVGLVLLAFLCKRSMSFAELGEAFRRALPVAGMTIVLVMATAIPIGCLQPDFKLPAFTPIFLLTNLFLTCIAEEAFFRGFLQDRLGRTLKKLRWGGVVAIVVSAVLFGLAHAGGGMKFVLLATLSGIGYAYAYQITKKIEAAILAHFLLNAVHFLFFTYPYLQQA</sequence>
<feature type="transmembrane region" description="Helical" evidence="1">
    <location>
        <begin position="241"/>
        <end position="260"/>
    </location>
</feature>
<keyword evidence="1" id="KW-1133">Transmembrane helix</keyword>
<keyword evidence="3" id="KW-0378">Hydrolase</keyword>
<accession>A0A916XBS5</accession>
<reference evidence="3" key="1">
    <citation type="journal article" date="2014" name="Int. J. Syst. Evol. Microbiol.">
        <title>Complete genome sequence of Corynebacterium casei LMG S-19264T (=DSM 44701T), isolated from a smear-ripened cheese.</title>
        <authorList>
            <consortium name="US DOE Joint Genome Institute (JGI-PGF)"/>
            <person name="Walter F."/>
            <person name="Albersmeier A."/>
            <person name="Kalinowski J."/>
            <person name="Ruckert C."/>
        </authorList>
    </citation>
    <scope>NUCLEOTIDE SEQUENCE</scope>
    <source>
        <strain evidence="3">CGMCC 1.10998</strain>
    </source>
</reference>
<dbReference type="PANTHER" id="PTHR36435">
    <property type="entry name" value="SLR1288 PROTEIN"/>
    <property type="match status" value="1"/>
</dbReference>
<keyword evidence="1" id="KW-0472">Membrane</keyword>
<protein>
    <submittedName>
        <fullName evidence="3">CAAX amino protease</fullName>
    </submittedName>
</protein>
<keyword evidence="4" id="KW-1185">Reference proteome</keyword>
<dbReference type="AlphaFoldDB" id="A0A916XBS5"/>
<dbReference type="InterPro" id="IPR003675">
    <property type="entry name" value="Rce1/LyrA-like_dom"/>
</dbReference>
<dbReference type="EMBL" id="BMED01000001">
    <property type="protein sequence ID" value="GGC59096.1"/>
    <property type="molecule type" value="Genomic_DNA"/>
</dbReference>
<name>A0A916XBS5_9BURK</name>
<keyword evidence="3" id="KW-0645">Protease</keyword>
<dbReference type="GO" id="GO:0080120">
    <property type="term" value="P:CAAX-box protein maturation"/>
    <property type="evidence" value="ECO:0007669"/>
    <property type="project" value="UniProtKB-ARBA"/>
</dbReference>
<evidence type="ECO:0000256" key="1">
    <source>
        <dbReference type="SAM" id="Phobius"/>
    </source>
</evidence>
<dbReference type="Proteomes" id="UP000637423">
    <property type="component" value="Unassembled WGS sequence"/>
</dbReference>
<feature type="transmembrane region" description="Helical" evidence="1">
    <location>
        <begin position="12"/>
        <end position="38"/>
    </location>
</feature>
<dbReference type="Pfam" id="PF02517">
    <property type="entry name" value="Rce1-like"/>
    <property type="match status" value="1"/>
</dbReference>
<feature type="domain" description="CAAX prenyl protease 2/Lysostaphin resistance protein A-like" evidence="2">
    <location>
        <begin position="156"/>
        <end position="250"/>
    </location>
</feature>
<dbReference type="GO" id="GO:0006508">
    <property type="term" value="P:proteolysis"/>
    <property type="evidence" value="ECO:0007669"/>
    <property type="project" value="UniProtKB-KW"/>
</dbReference>
<dbReference type="GO" id="GO:0004175">
    <property type="term" value="F:endopeptidase activity"/>
    <property type="evidence" value="ECO:0007669"/>
    <property type="project" value="UniProtKB-ARBA"/>
</dbReference>
<proteinExistence type="predicted"/>